<evidence type="ECO:0000256" key="4">
    <source>
        <dbReference type="ARBA" id="ARBA00023136"/>
    </source>
</evidence>
<keyword evidence="3 6" id="KW-1133">Transmembrane helix</keyword>
<organism evidence="7 8">
    <name type="scientific">Mesorhizobium temperatum</name>
    <dbReference type="NCBI Taxonomy" id="241416"/>
    <lineage>
        <taxon>Bacteria</taxon>
        <taxon>Pseudomonadati</taxon>
        <taxon>Pseudomonadota</taxon>
        <taxon>Alphaproteobacteria</taxon>
        <taxon>Hyphomicrobiales</taxon>
        <taxon>Phyllobacteriaceae</taxon>
        <taxon>Mesorhizobium</taxon>
    </lineage>
</organism>
<evidence type="ECO:0008006" key="9">
    <source>
        <dbReference type="Google" id="ProtNLM"/>
    </source>
</evidence>
<dbReference type="OrthoDB" id="5405464at2"/>
<keyword evidence="4 6" id="KW-0472">Membrane</keyword>
<name>A0A271LHK5_9HYPH</name>
<evidence type="ECO:0000256" key="1">
    <source>
        <dbReference type="ARBA" id="ARBA00004141"/>
    </source>
</evidence>
<evidence type="ECO:0000313" key="7">
    <source>
        <dbReference type="EMBL" id="PAQ06698.1"/>
    </source>
</evidence>
<comment type="subcellular location">
    <subcellularLocation>
        <location evidence="1">Membrane</location>
        <topology evidence="1">Multi-pass membrane protein</topology>
    </subcellularLocation>
</comment>
<dbReference type="AlphaFoldDB" id="A0A271LHK5"/>
<reference evidence="7 8" key="1">
    <citation type="submission" date="2017-08" db="EMBL/GenBank/DDBJ databases">
        <title>Mesorhizobium wenxinae sp. nov., a novel rhizobial species isolated from root nodules of chickpea (Cicer arietinum L.).</title>
        <authorList>
            <person name="Zhang J."/>
        </authorList>
    </citation>
    <scope>NUCLEOTIDE SEQUENCE [LARGE SCALE GENOMIC DNA]</scope>
    <source>
        <strain evidence="7 8">SDW018</strain>
    </source>
</reference>
<dbReference type="InterPro" id="IPR019109">
    <property type="entry name" value="MamF_MmsF"/>
</dbReference>
<evidence type="ECO:0000256" key="3">
    <source>
        <dbReference type="ARBA" id="ARBA00022989"/>
    </source>
</evidence>
<dbReference type="Pfam" id="PF09685">
    <property type="entry name" value="MamF_MmsF"/>
    <property type="match status" value="1"/>
</dbReference>
<accession>A0A271LHK5</accession>
<keyword evidence="8" id="KW-1185">Reference proteome</keyword>
<protein>
    <recommendedName>
        <fullName evidence="9">DUF4870 domain-containing protein</fullName>
    </recommendedName>
</protein>
<dbReference type="RefSeq" id="WP_095494930.1">
    <property type="nucleotide sequence ID" value="NZ_NPKJ01000064.1"/>
</dbReference>
<dbReference type="Proteomes" id="UP000216442">
    <property type="component" value="Unassembled WGS sequence"/>
</dbReference>
<evidence type="ECO:0000256" key="6">
    <source>
        <dbReference type="SAM" id="Phobius"/>
    </source>
</evidence>
<feature type="transmembrane region" description="Helical" evidence="6">
    <location>
        <begin position="36"/>
        <end position="61"/>
    </location>
</feature>
<sequence length="138" mass="14928">MSDINPGPADSGPADSNKPAPRQTDRWLEPGSTNALVIYILYLAGLAIGVTGLVGIVLAYINRGKAGGFVESHYTFLIRTFWIGLLYALISAVLMMVAIGFVLMFAVAVWFIARCILGLQALQRGEPVKDPESWFLGL</sequence>
<gene>
    <name evidence="7" type="ORF">CIT26_24245</name>
</gene>
<comment type="caution">
    <text evidence="7">The sequence shown here is derived from an EMBL/GenBank/DDBJ whole genome shotgun (WGS) entry which is preliminary data.</text>
</comment>
<keyword evidence="2 6" id="KW-0812">Transmembrane</keyword>
<evidence type="ECO:0000313" key="8">
    <source>
        <dbReference type="Proteomes" id="UP000216442"/>
    </source>
</evidence>
<evidence type="ECO:0000256" key="2">
    <source>
        <dbReference type="ARBA" id="ARBA00022692"/>
    </source>
</evidence>
<feature type="transmembrane region" description="Helical" evidence="6">
    <location>
        <begin position="81"/>
        <end position="113"/>
    </location>
</feature>
<proteinExistence type="predicted"/>
<evidence type="ECO:0000256" key="5">
    <source>
        <dbReference type="SAM" id="MobiDB-lite"/>
    </source>
</evidence>
<dbReference type="EMBL" id="NPKJ01000064">
    <property type="protein sequence ID" value="PAQ06698.1"/>
    <property type="molecule type" value="Genomic_DNA"/>
</dbReference>
<feature type="region of interest" description="Disordered" evidence="5">
    <location>
        <begin position="1"/>
        <end position="25"/>
    </location>
</feature>